<dbReference type="Proteomes" id="UP000285301">
    <property type="component" value="Unassembled WGS sequence"/>
</dbReference>
<reference evidence="1 2" key="1">
    <citation type="journal article" date="2018" name="Gigascience">
        <title>Genomes of trombidid mites reveal novel predicted allergens and laterally-transferred genes associated with secondary metabolism.</title>
        <authorList>
            <person name="Dong X."/>
            <person name="Chaisiri K."/>
            <person name="Xia D."/>
            <person name="Armstrong S.D."/>
            <person name="Fang Y."/>
            <person name="Donnelly M.J."/>
            <person name="Kadowaki T."/>
            <person name="McGarry J.W."/>
            <person name="Darby A.C."/>
            <person name="Makepeace B.L."/>
        </authorList>
    </citation>
    <scope>NUCLEOTIDE SEQUENCE [LARGE SCALE GENOMIC DNA]</scope>
    <source>
        <strain evidence="1">UoL-WK</strain>
    </source>
</reference>
<dbReference type="PANTHER" id="PTHR15032">
    <property type="entry name" value="N-ACYL-PHOSPHATIDYLETHANOLAMINE-HYDROLYZING PHOSPHOLIPASE D"/>
    <property type="match status" value="1"/>
</dbReference>
<evidence type="ECO:0000313" key="2">
    <source>
        <dbReference type="Proteomes" id="UP000285301"/>
    </source>
</evidence>
<name>A0A443Q7N4_9ACAR</name>
<organism evidence="1 2">
    <name type="scientific">Dinothrombium tinctorium</name>
    <dbReference type="NCBI Taxonomy" id="1965070"/>
    <lineage>
        <taxon>Eukaryota</taxon>
        <taxon>Metazoa</taxon>
        <taxon>Ecdysozoa</taxon>
        <taxon>Arthropoda</taxon>
        <taxon>Chelicerata</taxon>
        <taxon>Arachnida</taxon>
        <taxon>Acari</taxon>
        <taxon>Acariformes</taxon>
        <taxon>Trombidiformes</taxon>
        <taxon>Prostigmata</taxon>
        <taxon>Anystina</taxon>
        <taxon>Parasitengona</taxon>
        <taxon>Trombidioidea</taxon>
        <taxon>Trombidiidae</taxon>
        <taxon>Dinothrombium</taxon>
    </lineage>
</organism>
<dbReference type="GO" id="GO:0070291">
    <property type="term" value="P:N-acylethanolamine metabolic process"/>
    <property type="evidence" value="ECO:0007669"/>
    <property type="project" value="TreeGrafter"/>
</dbReference>
<protein>
    <recommendedName>
        <fullName evidence="3">N-acyl-phosphatidylethanolamine-hydrolyzing phospholipase D-like protein</fullName>
    </recommendedName>
</protein>
<accession>A0A443Q7N4</accession>
<feature type="non-terminal residue" evidence="1">
    <location>
        <position position="64"/>
    </location>
</feature>
<dbReference type="GO" id="GO:0070292">
    <property type="term" value="P:N-acylphosphatidylethanolamine metabolic process"/>
    <property type="evidence" value="ECO:0007669"/>
    <property type="project" value="TreeGrafter"/>
</dbReference>
<evidence type="ECO:0000313" key="1">
    <source>
        <dbReference type="EMBL" id="RWR98999.1"/>
    </source>
</evidence>
<comment type="caution">
    <text evidence="1">The sequence shown here is derived from an EMBL/GenBank/DDBJ whole genome shotgun (WGS) entry which is preliminary data.</text>
</comment>
<keyword evidence="2" id="KW-1185">Reference proteome</keyword>
<dbReference type="InterPro" id="IPR036866">
    <property type="entry name" value="RibonucZ/Hydroxyglut_hydro"/>
</dbReference>
<dbReference type="Gene3D" id="3.60.15.10">
    <property type="entry name" value="Ribonuclease Z/Hydroxyacylglutathione hydrolase-like"/>
    <property type="match status" value="1"/>
</dbReference>
<dbReference type="GO" id="GO:0005737">
    <property type="term" value="C:cytoplasm"/>
    <property type="evidence" value="ECO:0007669"/>
    <property type="project" value="TreeGrafter"/>
</dbReference>
<sequence>PYDAVKIHLDVKTKFSVGIHWGTFNLGKEFFLDPIYRLDEAKYCKRVNVNSFNVLAHGETIVIK</sequence>
<dbReference type="AlphaFoldDB" id="A0A443Q7N4"/>
<dbReference type="EMBL" id="NCKU01017373">
    <property type="protein sequence ID" value="RWR98999.1"/>
    <property type="molecule type" value="Genomic_DNA"/>
</dbReference>
<gene>
    <name evidence="1" type="ORF">B4U79_10266</name>
</gene>
<dbReference type="OrthoDB" id="332863at2759"/>
<evidence type="ECO:0008006" key="3">
    <source>
        <dbReference type="Google" id="ProtNLM"/>
    </source>
</evidence>
<dbReference type="GO" id="GO:0070290">
    <property type="term" value="F:N-acylphosphatidylethanolamine-specific phospholipase D activity"/>
    <property type="evidence" value="ECO:0007669"/>
    <property type="project" value="TreeGrafter"/>
</dbReference>
<dbReference type="PANTHER" id="PTHR15032:SF4">
    <property type="entry name" value="N-ACYL-PHOSPHATIDYLETHANOLAMINE-HYDROLYZING PHOSPHOLIPASE D"/>
    <property type="match status" value="1"/>
</dbReference>
<feature type="non-terminal residue" evidence="1">
    <location>
        <position position="1"/>
    </location>
</feature>
<proteinExistence type="predicted"/>
<dbReference type="STRING" id="1965070.A0A443Q7N4"/>